<proteinExistence type="predicted"/>
<evidence type="ECO:0008006" key="3">
    <source>
        <dbReference type="Google" id="ProtNLM"/>
    </source>
</evidence>
<keyword evidence="1" id="KW-0614">Plasmid</keyword>
<reference evidence="1" key="1">
    <citation type="submission" date="2020-07" db="EMBL/GenBank/DDBJ databases">
        <authorList>
            <person name="Camacho E."/>
        </authorList>
    </citation>
    <scope>NUCLEOTIDE SEQUENCE</scope>
    <source>
        <strain evidence="1">MPO218</strain>
        <plasmid evidence="1">pIBU218</plasmid>
    </source>
</reference>
<accession>A0A975D8C9</accession>
<evidence type="ECO:0000313" key="1">
    <source>
        <dbReference type="EMBL" id="QTH24890.1"/>
    </source>
</evidence>
<evidence type="ECO:0000313" key="2">
    <source>
        <dbReference type="Proteomes" id="UP000664914"/>
    </source>
</evidence>
<name>A0A975D8C9_9SPHN</name>
<reference evidence="1" key="2">
    <citation type="submission" date="2021-04" db="EMBL/GenBank/DDBJ databases">
        <title>Isolation and genomic analysis of the ibuprofen-degrading bacterium Sphingomonas strain MPO218.</title>
        <authorList>
            <person name="Aulestia M."/>
            <person name="Flores A."/>
            <person name="Mangas E.L."/>
            <person name="Perez-Pulido A.J."/>
            <person name="Santero E."/>
            <person name="Camacho E.M."/>
        </authorList>
    </citation>
    <scope>NUCLEOTIDE SEQUENCE</scope>
    <source>
        <strain evidence="1">MPO218</strain>
        <plasmid evidence="1">pIBU218</plasmid>
    </source>
</reference>
<geneLocation type="plasmid" evidence="1 2">
    <name>pIBU218</name>
</geneLocation>
<protein>
    <recommendedName>
        <fullName evidence="3">Growth inhibitor PemK</fullName>
    </recommendedName>
</protein>
<dbReference type="Proteomes" id="UP000664914">
    <property type="component" value="Plasmid pIBU218"/>
</dbReference>
<dbReference type="AlphaFoldDB" id="A0A975D8C9"/>
<organism evidence="1 2">
    <name type="scientific">Rhizorhabdus wittichii</name>
    <dbReference type="NCBI Taxonomy" id="160791"/>
    <lineage>
        <taxon>Bacteria</taxon>
        <taxon>Pseudomonadati</taxon>
        <taxon>Pseudomonadota</taxon>
        <taxon>Alphaproteobacteria</taxon>
        <taxon>Sphingomonadales</taxon>
        <taxon>Sphingomonadaceae</taxon>
        <taxon>Rhizorhabdus</taxon>
    </lineage>
</organism>
<dbReference type="EMBL" id="CP059320">
    <property type="protein sequence ID" value="QTH24890.1"/>
    <property type="molecule type" value="Genomic_DNA"/>
</dbReference>
<gene>
    <name evidence="1" type="ORF">HRJ34_27895</name>
</gene>
<dbReference type="RefSeq" id="WP_208634591.1">
    <property type="nucleotide sequence ID" value="NZ_CP059320.1"/>
</dbReference>
<sequence>MTPLPKVGDILHYVYLFTHEQQAGRDEGVKTRPVMVIATQGQRVFTVAITTKADRQASTLAIPDQVADAAGISRGTSVVVDQYNHFTWIGFDIRPVSPEPSYIAGRMPPGFTNTVISALKDNATGIDRD</sequence>